<dbReference type="Gene3D" id="3.60.40.10">
    <property type="entry name" value="PPM-type phosphatase domain"/>
    <property type="match status" value="1"/>
</dbReference>
<dbReference type="PROSITE" id="PS51746">
    <property type="entry name" value="PPM_2"/>
    <property type="match status" value="1"/>
</dbReference>
<evidence type="ECO:0000256" key="3">
    <source>
        <dbReference type="ARBA" id="ARBA00022801"/>
    </source>
</evidence>
<dbReference type="GO" id="GO:0004722">
    <property type="term" value="F:protein serine/threonine phosphatase activity"/>
    <property type="evidence" value="ECO:0007669"/>
    <property type="project" value="InterPro"/>
</dbReference>
<dbReference type="SMART" id="SM00332">
    <property type="entry name" value="PP2Cc"/>
    <property type="match status" value="1"/>
</dbReference>
<sequence length="826" mass="92542">MTPRSRSRSRDREASHRRHSRQRSSRGDDTSNRDRSRATRDQEPRARRRDLSLGRRSPSPKYSSSASKRPRPRSSSEDRADRRGRDDSRRRRSGSYDGSPRRDRHGRRSAASSRSPSSRRTRGRRRSISRSGSRGRYDEDKRRRHRQSSRRSRSPLSDSRPRGEKRDSDDEDIYRKGEELSKYRKHHQTAVAPPTKSNEYERISESSGWWLHKGGQWRWHQDTNMYFNGEDNQYYHISLSTGRCRVIRDKDDPLFEEMQKCERERAKSLEEAKTSSRVDPEFVDWEEAQKLASSSSGRKKSLEERSSMSENAASDVAKEDTNPSSPAGDSPARKAATEGPRKDYKIGRVAKFDQTRGFGFIYRSYEDSPSPSQRHHFEDDEPSTSTVCITLASLVVDEDDDATLTISLTPLLPLPEPWHPSPSLTLLPRSYTDLRIGDTLEKPLNLDPGAPVRYLVSSERESAVTSTKTRDQAVDVSMLSDPTDVDSVLPIHDPDHCSDPNDSKAAKLSSSLLSHGESWPGLKKTLQDRTIVGASLDAFGMLYGVFDGHGGSSVADILVKEMPRKLLFQFKAAQLQPSSPSVDIAAAITAAFQQVDKDILDSCERKPQLQPQGSTATIFMVNYSTPPRMIVASVGDSRAVLCRDGRAIVLTRDHDPEDPIERSRVEKAGGQIMMVQGVARVCTSKTKRVMQGLAMTRSIGDYYFKRPHALSIPDPDVQILPLDQKDCFVLLASDGIFEKTMTNDQAVALAAERLKAEGPEGAAKAVIRNAYSQGSEDNLSCICVQFDWHEAKSLDVILKRAKANATPATQPIPAAAVEDDSFDMFA</sequence>
<dbReference type="GO" id="GO:0046872">
    <property type="term" value="F:metal ion binding"/>
    <property type="evidence" value="ECO:0007669"/>
    <property type="project" value="UniProtKB-KW"/>
</dbReference>
<evidence type="ECO:0000313" key="8">
    <source>
        <dbReference type="EMBL" id="KAF4654656.1"/>
    </source>
</evidence>
<dbReference type="InterPro" id="IPR001932">
    <property type="entry name" value="PPM-type_phosphatase-like_dom"/>
</dbReference>
<feature type="region of interest" description="Disordered" evidence="6">
    <location>
        <begin position="288"/>
        <end position="347"/>
    </location>
</feature>
<feature type="compositionally biased region" description="Basic and acidic residues" evidence="6">
    <location>
        <begin position="74"/>
        <end position="89"/>
    </location>
</feature>
<feature type="domain" description="PPM-type phosphatase" evidence="7">
    <location>
        <begin position="513"/>
        <end position="786"/>
    </location>
</feature>
<feature type="region of interest" description="Disordered" evidence="6">
    <location>
        <begin position="1"/>
        <end position="199"/>
    </location>
</feature>
<feature type="compositionally biased region" description="Basic and acidic residues" evidence="6">
    <location>
        <begin position="331"/>
        <end position="347"/>
    </location>
</feature>
<keyword evidence="4 5" id="KW-0904">Protein phosphatase</keyword>
<proteinExistence type="inferred from homology"/>
<evidence type="ECO:0000313" key="9">
    <source>
        <dbReference type="Proteomes" id="UP000570595"/>
    </source>
</evidence>
<evidence type="ECO:0000256" key="4">
    <source>
        <dbReference type="ARBA" id="ARBA00022912"/>
    </source>
</evidence>
<reference evidence="8 9" key="1">
    <citation type="submission" date="2020-04" db="EMBL/GenBank/DDBJ databases">
        <title>Perkinsus olseni comparative genomics.</title>
        <authorList>
            <person name="Bogema D.R."/>
        </authorList>
    </citation>
    <scope>NUCLEOTIDE SEQUENCE [LARGE SCALE GENOMIC DNA]</scope>
    <source>
        <strain evidence="8">ATCC PRA-179</strain>
    </source>
</reference>
<dbReference type="InterPro" id="IPR000222">
    <property type="entry name" value="PP2C_BS"/>
</dbReference>
<feature type="compositionally biased region" description="Basic and acidic residues" evidence="6">
    <location>
        <begin position="25"/>
        <end position="53"/>
    </location>
</feature>
<feature type="compositionally biased region" description="Basic residues" evidence="6">
    <location>
        <begin position="117"/>
        <end position="128"/>
    </location>
</feature>
<keyword evidence="2" id="KW-0479">Metal-binding</keyword>
<comment type="caution">
    <text evidence="8">The sequence shown here is derived from an EMBL/GenBank/DDBJ whole genome shotgun (WGS) entry which is preliminary data.</text>
</comment>
<dbReference type="Pfam" id="PF00481">
    <property type="entry name" value="PP2C"/>
    <property type="match status" value="1"/>
</dbReference>
<keyword evidence="3 5" id="KW-0378">Hydrolase</keyword>
<evidence type="ECO:0000256" key="1">
    <source>
        <dbReference type="ARBA" id="ARBA00004170"/>
    </source>
</evidence>
<comment type="subcellular location">
    <subcellularLocation>
        <location evidence="1">Membrane</location>
        <topology evidence="1">Peripheral membrane protein</topology>
    </subcellularLocation>
</comment>
<evidence type="ECO:0000259" key="7">
    <source>
        <dbReference type="PROSITE" id="PS51746"/>
    </source>
</evidence>
<dbReference type="EMBL" id="JABAHT010000520">
    <property type="protein sequence ID" value="KAF4654656.1"/>
    <property type="molecule type" value="Genomic_DNA"/>
</dbReference>
<gene>
    <name evidence="8" type="ORF">FOZ61_008137</name>
</gene>
<dbReference type="PANTHER" id="PTHR47992">
    <property type="entry name" value="PROTEIN PHOSPHATASE"/>
    <property type="match status" value="1"/>
</dbReference>
<dbReference type="Proteomes" id="UP000570595">
    <property type="component" value="Unassembled WGS sequence"/>
</dbReference>
<name>A0A7J6L658_PEROL</name>
<dbReference type="PROSITE" id="PS01032">
    <property type="entry name" value="PPM_1"/>
    <property type="match status" value="1"/>
</dbReference>
<dbReference type="SMART" id="SM00331">
    <property type="entry name" value="PP2C_SIG"/>
    <property type="match status" value="1"/>
</dbReference>
<dbReference type="OrthoDB" id="10264738at2759"/>
<evidence type="ECO:0000256" key="6">
    <source>
        <dbReference type="SAM" id="MobiDB-lite"/>
    </source>
</evidence>
<comment type="similarity">
    <text evidence="5">Belongs to the PP2C family.</text>
</comment>
<accession>A0A7J6L658</accession>
<feature type="compositionally biased region" description="Basic residues" evidence="6">
    <location>
        <begin position="15"/>
        <end position="24"/>
    </location>
</feature>
<dbReference type="InterPro" id="IPR036457">
    <property type="entry name" value="PPM-type-like_dom_sf"/>
</dbReference>
<evidence type="ECO:0000256" key="2">
    <source>
        <dbReference type="ARBA" id="ARBA00022723"/>
    </source>
</evidence>
<dbReference type="GO" id="GO:0016020">
    <property type="term" value="C:membrane"/>
    <property type="evidence" value="ECO:0007669"/>
    <property type="project" value="UniProtKB-SubCell"/>
</dbReference>
<evidence type="ECO:0000256" key="5">
    <source>
        <dbReference type="RuleBase" id="RU003465"/>
    </source>
</evidence>
<feature type="compositionally biased region" description="Basic residues" evidence="6">
    <location>
        <begin position="142"/>
        <end position="153"/>
    </location>
</feature>
<feature type="compositionally biased region" description="Basic and acidic residues" evidence="6">
    <location>
        <begin position="159"/>
        <end position="182"/>
    </location>
</feature>
<dbReference type="CDD" id="cd00143">
    <property type="entry name" value="PP2Cc"/>
    <property type="match status" value="1"/>
</dbReference>
<dbReference type="InterPro" id="IPR015655">
    <property type="entry name" value="PP2C"/>
</dbReference>
<protein>
    <recommendedName>
        <fullName evidence="7">PPM-type phosphatase domain-containing protein</fullName>
    </recommendedName>
</protein>
<dbReference type="SUPFAM" id="SSF81606">
    <property type="entry name" value="PP2C-like"/>
    <property type="match status" value="1"/>
</dbReference>
<feature type="compositionally biased region" description="Low complexity" evidence="6">
    <location>
        <begin position="54"/>
        <end position="67"/>
    </location>
</feature>
<organism evidence="8 9">
    <name type="scientific">Perkinsus olseni</name>
    <name type="common">Perkinsus atlanticus</name>
    <dbReference type="NCBI Taxonomy" id="32597"/>
    <lineage>
        <taxon>Eukaryota</taxon>
        <taxon>Sar</taxon>
        <taxon>Alveolata</taxon>
        <taxon>Perkinsozoa</taxon>
        <taxon>Perkinsea</taxon>
        <taxon>Perkinsida</taxon>
        <taxon>Perkinsidae</taxon>
        <taxon>Perkinsus</taxon>
    </lineage>
</organism>
<dbReference type="AlphaFoldDB" id="A0A7J6L658"/>